<accession>A0ABW5RMG0</accession>
<comment type="caution">
    <text evidence="3">The sequence shown here is derived from an EMBL/GenBank/DDBJ whole genome shotgun (WGS) entry which is preliminary data.</text>
</comment>
<sequence>MISLHSKQFLETNIKGFIIPSEKVAHVQIGNSLEHALLVLTKSGYSAIPVLDTKYKFNGLISSSMITDSILGLERIEFELLEGKKVEEVMVTNIPRISIDAKFEEIIELLVDYPFLCVIKEDGYFEGIMTRRIALKQLNRHIHRLNHFL</sequence>
<dbReference type="Proteomes" id="UP001597506">
    <property type="component" value="Unassembled WGS sequence"/>
</dbReference>
<feature type="domain" description="CBS" evidence="2">
    <location>
        <begin position="86"/>
        <end position="136"/>
    </location>
</feature>
<name>A0ABW5RMG0_9BACI</name>
<dbReference type="InterPro" id="IPR046342">
    <property type="entry name" value="CBS_dom_sf"/>
</dbReference>
<keyword evidence="1" id="KW-0129">CBS domain</keyword>
<dbReference type="Pfam" id="PF00571">
    <property type="entry name" value="CBS"/>
    <property type="match status" value="2"/>
</dbReference>
<evidence type="ECO:0000259" key="2">
    <source>
        <dbReference type="Pfam" id="PF00571"/>
    </source>
</evidence>
<dbReference type="PANTHER" id="PTHR43080">
    <property type="entry name" value="CBS DOMAIN-CONTAINING PROTEIN CBSX3, MITOCHONDRIAL"/>
    <property type="match status" value="1"/>
</dbReference>
<gene>
    <name evidence="3" type="primary">cbpB</name>
    <name evidence="3" type="ORF">ACFSUL_03705</name>
</gene>
<evidence type="ECO:0000313" key="3">
    <source>
        <dbReference type="EMBL" id="MFD2679853.1"/>
    </source>
</evidence>
<feature type="domain" description="CBS" evidence="2">
    <location>
        <begin position="19"/>
        <end position="70"/>
    </location>
</feature>
<dbReference type="InterPro" id="IPR051257">
    <property type="entry name" value="Diverse_CBS-Domain"/>
</dbReference>
<dbReference type="InterPro" id="IPR048125">
    <property type="entry name" value="CBS_CbpB"/>
</dbReference>
<organism evidence="3 4">
    <name type="scientific">Bacillus seohaeanensis</name>
    <dbReference type="NCBI Taxonomy" id="284580"/>
    <lineage>
        <taxon>Bacteria</taxon>
        <taxon>Bacillati</taxon>
        <taxon>Bacillota</taxon>
        <taxon>Bacilli</taxon>
        <taxon>Bacillales</taxon>
        <taxon>Bacillaceae</taxon>
        <taxon>Bacillus</taxon>
    </lineage>
</organism>
<dbReference type="CDD" id="cd04643">
    <property type="entry name" value="CBS_pair_bac"/>
    <property type="match status" value="1"/>
</dbReference>
<dbReference type="InterPro" id="IPR000644">
    <property type="entry name" value="CBS_dom"/>
</dbReference>
<evidence type="ECO:0000256" key="1">
    <source>
        <dbReference type="ARBA" id="ARBA00023122"/>
    </source>
</evidence>
<protein>
    <submittedName>
        <fullName evidence="3">Cyclic-di-AMP-binding protein CbpB</fullName>
    </submittedName>
</protein>
<dbReference type="SUPFAM" id="SSF54631">
    <property type="entry name" value="CBS-domain pair"/>
    <property type="match status" value="1"/>
</dbReference>
<reference evidence="4" key="1">
    <citation type="journal article" date="2019" name="Int. J. Syst. Evol. Microbiol.">
        <title>The Global Catalogue of Microorganisms (GCM) 10K type strain sequencing project: providing services to taxonomists for standard genome sequencing and annotation.</title>
        <authorList>
            <consortium name="The Broad Institute Genomics Platform"/>
            <consortium name="The Broad Institute Genome Sequencing Center for Infectious Disease"/>
            <person name="Wu L."/>
            <person name="Ma J."/>
        </authorList>
    </citation>
    <scope>NUCLEOTIDE SEQUENCE [LARGE SCALE GENOMIC DNA]</scope>
    <source>
        <strain evidence="4">KCTC 3913</strain>
    </source>
</reference>
<dbReference type="NCBIfam" id="NF041630">
    <property type="entry name" value="CBS_CbpB"/>
    <property type="match status" value="1"/>
</dbReference>
<dbReference type="EMBL" id="JBHUMF010000008">
    <property type="protein sequence ID" value="MFD2679853.1"/>
    <property type="molecule type" value="Genomic_DNA"/>
</dbReference>
<dbReference type="RefSeq" id="WP_377932816.1">
    <property type="nucleotide sequence ID" value="NZ_JBHUMF010000008.1"/>
</dbReference>
<keyword evidence="4" id="KW-1185">Reference proteome</keyword>
<dbReference type="Gene3D" id="3.10.580.10">
    <property type="entry name" value="CBS-domain"/>
    <property type="match status" value="1"/>
</dbReference>
<evidence type="ECO:0000313" key="4">
    <source>
        <dbReference type="Proteomes" id="UP001597506"/>
    </source>
</evidence>
<proteinExistence type="predicted"/>
<dbReference type="PANTHER" id="PTHR43080:SF30">
    <property type="entry name" value="CYCLIC DI-AMP RECEPTOR B"/>
    <property type="match status" value="1"/>
</dbReference>